<dbReference type="EMBL" id="JAATEJ010000010">
    <property type="protein sequence ID" value="NJP44701.1"/>
    <property type="molecule type" value="Genomic_DNA"/>
</dbReference>
<evidence type="ECO:0000256" key="2">
    <source>
        <dbReference type="SAM" id="Phobius"/>
    </source>
</evidence>
<keyword evidence="2" id="KW-0812">Transmembrane</keyword>
<keyword evidence="2" id="KW-1133">Transmembrane helix</keyword>
<protein>
    <submittedName>
        <fullName evidence="4">Htaa domain protein</fullName>
    </submittedName>
</protein>
<evidence type="ECO:0000256" key="1">
    <source>
        <dbReference type="SAM" id="MobiDB-lite"/>
    </source>
</evidence>
<organism evidence="4 5">
    <name type="scientific">Actinacidiphila epipremni</name>
    <dbReference type="NCBI Taxonomy" id="2053013"/>
    <lineage>
        <taxon>Bacteria</taxon>
        <taxon>Bacillati</taxon>
        <taxon>Actinomycetota</taxon>
        <taxon>Actinomycetes</taxon>
        <taxon>Kitasatosporales</taxon>
        <taxon>Streptomycetaceae</taxon>
        <taxon>Actinacidiphila</taxon>
    </lineage>
</organism>
<comment type="caution">
    <text evidence="4">The sequence shown here is derived from an EMBL/GenBank/DDBJ whole genome shotgun (WGS) entry which is preliminary data.</text>
</comment>
<evidence type="ECO:0000313" key="5">
    <source>
        <dbReference type="Proteomes" id="UP000734511"/>
    </source>
</evidence>
<accession>A0ABX0ZSX8</accession>
<feature type="region of interest" description="Disordered" evidence="1">
    <location>
        <begin position="227"/>
        <end position="246"/>
    </location>
</feature>
<feature type="domain" description="Htaa" evidence="3">
    <location>
        <begin position="53"/>
        <end position="219"/>
    </location>
</feature>
<reference evidence="4 5" key="1">
    <citation type="submission" date="2020-03" db="EMBL/GenBank/DDBJ databases">
        <title>WGS of actinomycetes isolated from Thailand.</title>
        <authorList>
            <person name="Thawai C."/>
        </authorList>
    </citation>
    <scope>NUCLEOTIDE SEQUENCE [LARGE SCALE GENOMIC DNA]</scope>
    <source>
        <strain evidence="4 5">PRB2-1</strain>
    </source>
</reference>
<feature type="region of interest" description="Disordered" evidence="1">
    <location>
        <begin position="408"/>
        <end position="443"/>
    </location>
</feature>
<dbReference type="Proteomes" id="UP000734511">
    <property type="component" value="Unassembled WGS sequence"/>
</dbReference>
<sequence length="493" mass="49913">MPSLRHARAQIAPRARGFRRVRRWWVGVAGAVLLGGLVVPVADAAGPAVVSGGRLDWGIKASFQSYVTGPIAQGSWSLTGGADTVGSEQFRFPSAQGSYDAGSGALSAAFTGGVHFLGHRQSNGVYQLDLAISRPSVRISGRGGTLYADMSSKDKDTGKVTTSRQVPLAKLALGGVDTRGVTGARLTLSNVPATLTSQGARAFAGYYTAGTVLDPVSLSVDLHPKPAVTRSVKPSPSATPQAPGHFADGAVDWGVRRTFREYVTGDIAQGSWQLAGGAKEGGALFRFGAGTGTYDAARHTLDARFSGSVRFLGMKGADGAYGLDLTIGGVRVTVAGGKGTLYANGRPFVTFPAQLAPKDGLLSVREAPATLTAQGAGAFGGLYTAGTAMDPLTLSIALDPAATLPALPDIGSAPVTTPPPSGTPPTPPTARPQPVASSRSGGSSGVTVAVAAGCAVLVAALATVWSVRRRRHAPAGGAPSAGDDRDSGAPHGD</sequence>
<evidence type="ECO:0000259" key="3">
    <source>
        <dbReference type="Pfam" id="PF04213"/>
    </source>
</evidence>
<evidence type="ECO:0000313" key="4">
    <source>
        <dbReference type="EMBL" id="NJP44701.1"/>
    </source>
</evidence>
<dbReference type="Pfam" id="PF04213">
    <property type="entry name" value="HtaA"/>
    <property type="match status" value="2"/>
</dbReference>
<feature type="compositionally biased region" description="Pro residues" evidence="1">
    <location>
        <begin position="416"/>
        <end position="431"/>
    </location>
</feature>
<proteinExistence type="predicted"/>
<feature type="region of interest" description="Disordered" evidence="1">
    <location>
        <begin position="469"/>
        <end position="493"/>
    </location>
</feature>
<name>A0ABX0ZSX8_9ACTN</name>
<feature type="compositionally biased region" description="Basic and acidic residues" evidence="1">
    <location>
        <begin position="482"/>
        <end position="493"/>
    </location>
</feature>
<keyword evidence="5" id="KW-1185">Reference proteome</keyword>
<feature type="domain" description="Htaa" evidence="3">
    <location>
        <begin position="248"/>
        <end position="395"/>
    </location>
</feature>
<feature type="transmembrane region" description="Helical" evidence="2">
    <location>
        <begin position="446"/>
        <end position="467"/>
    </location>
</feature>
<gene>
    <name evidence="4" type="ORF">HCN08_15050</name>
</gene>
<dbReference type="RefSeq" id="WP_167983563.1">
    <property type="nucleotide sequence ID" value="NZ_JAATEJ010000010.1"/>
</dbReference>
<feature type="compositionally biased region" description="Low complexity" evidence="1">
    <location>
        <begin position="432"/>
        <end position="443"/>
    </location>
</feature>
<keyword evidence="2" id="KW-0472">Membrane</keyword>
<dbReference type="InterPro" id="IPR007331">
    <property type="entry name" value="Htaa"/>
</dbReference>